<dbReference type="InterPro" id="IPR013216">
    <property type="entry name" value="Methyltransf_11"/>
</dbReference>
<comment type="caution">
    <text evidence="2">The sequence shown here is derived from an EMBL/GenBank/DDBJ whole genome shotgun (WGS) entry which is preliminary data.</text>
</comment>
<dbReference type="GO" id="GO:0032259">
    <property type="term" value="P:methylation"/>
    <property type="evidence" value="ECO:0007669"/>
    <property type="project" value="UniProtKB-KW"/>
</dbReference>
<reference evidence="2 3" key="1">
    <citation type="submission" date="2021-01" db="EMBL/GenBank/DDBJ databases">
        <title>Genomic Encyclopedia of Type Strains, Phase IV (KMG-IV): sequencing the most valuable type-strain genomes for metagenomic binning, comparative biology and taxonomic classification.</title>
        <authorList>
            <person name="Goeker M."/>
        </authorList>
    </citation>
    <scope>NUCLEOTIDE SEQUENCE [LARGE SCALE GENOMIC DNA]</scope>
    <source>
        <strain evidence="2 3">DSM 103394</strain>
    </source>
</reference>
<proteinExistence type="predicted"/>
<protein>
    <submittedName>
        <fullName evidence="2">SAM-dependent methyltransferase</fullName>
    </submittedName>
</protein>
<dbReference type="EMBL" id="JAFDST010000003">
    <property type="protein sequence ID" value="MBP1082700.1"/>
    <property type="molecule type" value="Genomic_DNA"/>
</dbReference>
<dbReference type="Pfam" id="PF08241">
    <property type="entry name" value="Methyltransf_11"/>
    <property type="match status" value="1"/>
</dbReference>
<feature type="domain" description="Methyltransferase type 11" evidence="1">
    <location>
        <begin position="116"/>
        <end position="163"/>
    </location>
</feature>
<evidence type="ECO:0000313" key="3">
    <source>
        <dbReference type="Proteomes" id="UP000674416"/>
    </source>
</evidence>
<evidence type="ECO:0000313" key="2">
    <source>
        <dbReference type="EMBL" id="MBP1082700.1"/>
    </source>
</evidence>
<dbReference type="Gene3D" id="3.40.50.150">
    <property type="entry name" value="Vaccinia Virus protein VP39"/>
    <property type="match status" value="1"/>
</dbReference>
<dbReference type="CDD" id="cd02440">
    <property type="entry name" value="AdoMet_MTases"/>
    <property type="match status" value="1"/>
</dbReference>
<sequence length="288" mass="32978">MDNNPNTEHKTEEITTAFECQFCENKFQQFIPWSDKSEYSDATLEVWNKNTAICPHCFSMDRERMYRLYIEEKTDLKKGLNRILHIGLEPSLRNWLKDMSNVEYSGGYVTSESGSRKLDLTNLDYPDETFDVIICSHVLERVPDDEKAMKELHRVLRNDGWAIMQAPIALHANNSNKSTVKIYRRKDFVKKLEKSGFTVVPINLVQTFGDSRLLDIFRYGLSANDILYTVIKNNIANKSGGTKSAPGIYSTAGKPAPGINSTTSEPAKLGFFQKTMLSIRKAWQKLWE</sequence>
<dbReference type="InterPro" id="IPR029063">
    <property type="entry name" value="SAM-dependent_MTases_sf"/>
</dbReference>
<accession>A0ABS4CZC8</accession>
<keyword evidence="3" id="KW-1185">Reference proteome</keyword>
<organism evidence="2 3">
    <name type="scientific">Bacillus capparidis</name>
    <dbReference type="NCBI Taxonomy" id="1840411"/>
    <lineage>
        <taxon>Bacteria</taxon>
        <taxon>Bacillati</taxon>
        <taxon>Bacillota</taxon>
        <taxon>Bacilli</taxon>
        <taxon>Bacillales</taxon>
        <taxon>Bacillaceae</taxon>
        <taxon>Bacillus</taxon>
    </lineage>
</organism>
<gene>
    <name evidence="2" type="ORF">JOC74_003203</name>
</gene>
<evidence type="ECO:0000259" key="1">
    <source>
        <dbReference type="Pfam" id="PF08241"/>
    </source>
</evidence>
<keyword evidence="2" id="KW-0808">Transferase</keyword>
<dbReference type="RefSeq" id="WP_053605531.1">
    <property type="nucleotide sequence ID" value="NZ_JAFDST010000003.1"/>
</dbReference>
<keyword evidence="2" id="KW-0489">Methyltransferase</keyword>
<dbReference type="SUPFAM" id="SSF53335">
    <property type="entry name" value="S-adenosyl-L-methionine-dependent methyltransferases"/>
    <property type="match status" value="1"/>
</dbReference>
<dbReference type="GO" id="GO:0008168">
    <property type="term" value="F:methyltransferase activity"/>
    <property type="evidence" value="ECO:0007669"/>
    <property type="project" value="UniProtKB-KW"/>
</dbReference>
<dbReference type="Proteomes" id="UP000674416">
    <property type="component" value="Unassembled WGS sequence"/>
</dbReference>
<name>A0ABS4CZC8_9BACI</name>